<evidence type="ECO:0000259" key="9">
    <source>
        <dbReference type="Pfam" id="PF00082"/>
    </source>
</evidence>
<dbReference type="PROSITE" id="PS00136">
    <property type="entry name" value="SUBTILASE_ASP"/>
    <property type="match status" value="1"/>
</dbReference>
<keyword evidence="2" id="KW-0964">Secreted</keyword>
<evidence type="ECO:0000259" key="10">
    <source>
        <dbReference type="Pfam" id="PF02225"/>
    </source>
</evidence>
<evidence type="ECO:0000256" key="5">
    <source>
        <dbReference type="ARBA" id="ARBA00022801"/>
    </source>
</evidence>
<evidence type="ECO:0000256" key="4">
    <source>
        <dbReference type="ARBA" id="ARBA00022729"/>
    </source>
</evidence>
<evidence type="ECO:0000313" key="12">
    <source>
        <dbReference type="EMBL" id="CAI9784501.1"/>
    </source>
</evidence>
<dbReference type="InterPro" id="IPR037045">
    <property type="entry name" value="S8pro/Inhibitor_I9_sf"/>
</dbReference>
<keyword evidence="3" id="KW-0645">Protease</keyword>
<evidence type="ECO:0000256" key="3">
    <source>
        <dbReference type="ARBA" id="ARBA00022670"/>
    </source>
</evidence>
<dbReference type="GO" id="GO:0004252">
    <property type="term" value="F:serine-type endopeptidase activity"/>
    <property type="evidence" value="ECO:0007669"/>
    <property type="project" value="InterPro"/>
</dbReference>
<proteinExistence type="inferred from homology"/>
<dbReference type="PROSITE" id="PS51892">
    <property type="entry name" value="SUBTILASE"/>
    <property type="match status" value="1"/>
</dbReference>
<dbReference type="Gene3D" id="3.40.50.200">
    <property type="entry name" value="Peptidase S8/S53 domain"/>
    <property type="match status" value="1"/>
</dbReference>
<dbReference type="InterPro" id="IPR010259">
    <property type="entry name" value="S8pro/Inhibitor_I9"/>
</dbReference>
<evidence type="ECO:0000256" key="2">
    <source>
        <dbReference type="ARBA" id="ARBA00022525"/>
    </source>
</evidence>
<accession>A0AAD2AAK2</accession>
<dbReference type="SUPFAM" id="SSF52743">
    <property type="entry name" value="Subtilisin-like"/>
    <property type="match status" value="1"/>
</dbReference>
<comment type="caution">
    <text evidence="8">Lacks conserved residue(s) required for the propagation of feature annotation.</text>
</comment>
<evidence type="ECO:0000256" key="7">
    <source>
        <dbReference type="ARBA" id="ARBA00023180"/>
    </source>
</evidence>
<dbReference type="PRINTS" id="PR00723">
    <property type="entry name" value="SUBTILISIN"/>
</dbReference>
<feature type="domain" description="Inhibitor I9" evidence="11">
    <location>
        <begin position="98"/>
        <end position="157"/>
    </location>
</feature>
<keyword evidence="13" id="KW-1185">Reference proteome</keyword>
<dbReference type="CDD" id="cd02120">
    <property type="entry name" value="PA_subtilisin_like"/>
    <property type="match status" value="1"/>
</dbReference>
<organism evidence="12 13">
    <name type="scientific">Fraxinus pennsylvanica</name>
    <dbReference type="NCBI Taxonomy" id="56036"/>
    <lineage>
        <taxon>Eukaryota</taxon>
        <taxon>Viridiplantae</taxon>
        <taxon>Streptophyta</taxon>
        <taxon>Embryophyta</taxon>
        <taxon>Tracheophyta</taxon>
        <taxon>Spermatophyta</taxon>
        <taxon>Magnoliopsida</taxon>
        <taxon>eudicotyledons</taxon>
        <taxon>Gunneridae</taxon>
        <taxon>Pentapetalae</taxon>
        <taxon>asterids</taxon>
        <taxon>lamiids</taxon>
        <taxon>Lamiales</taxon>
        <taxon>Oleaceae</taxon>
        <taxon>Oleeae</taxon>
        <taxon>Fraxinus</taxon>
    </lineage>
</organism>
<dbReference type="InterPro" id="IPR046450">
    <property type="entry name" value="PA_dom_sf"/>
</dbReference>
<dbReference type="Pfam" id="PF02225">
    <property type="entry name" value="PA"/>
    <property type="match status" value="1"/>
</dbReference>
<dbReference type="Gene3D" id="3.30.70.80">
    <property type="entry name" value="Peptidase S8 propeptide/proteinase inhibitor I9"/>
    <property type="match status" value="1"/>
</dbReference>
<evidence type="ECO:0000256" key="1">
    <source>
        <dbReference type="ARBA" id="ARBA00011073"/>
    </source>
</evidence>
<dbReference type="Pfam" id="PF00082">
    <property type="entry name" value="Peptidase_S8"/>
    <property type="match status" value="1"/>
</dbReference>
<evidence type="ECO:0000256" key="6">
    <source>
        <dbReference type="ARBA" id="ARBA00022825"/>
    </source>
</evidence>
<comment type="similarity">
    <text evidence="1 8">Belongs to the peptidase S8 family.</text>
</comment>
<dbReference type="InterPro" id="IPR000209">
    <property type="entry name" value="Peptidase_S8/S53_dom"/>
</dbReference>
<dbReference type="PANTHER" id="PTHR10795">
    <property type="entry name" value="PROPROTEIN CONVERTASE SUBTILISIN/KEXIN"/>
    <property type="match status" value="1"/>
</dbReference>
<dbReference type="SUPFAM" id="SSF52025">
    <property type="entry name" value="PA domain"/>
    <property type="match status" value="1"/>
</dbReference>
<dbReference type="Proteomes" id="UP000834106">
    <property type="component" value="Chromosome 21"/>
</dbReference>
<gene>
    <name evidence="12" type="ORF">FPE_LOCUS31931</name>
</gene>
<dbReference type="Gene3D" id="3.50.30.30">
    <property type="match status" value="1"/>
</dbReference>
<dbReference type="InterPro" id="IPR045051">
    <property type="entry name" value="SBT"/>
</dbReference>
<dbReference type="EMBL" id="OU503056">
    <property type="protein sequence ID" value="CAI9784501.1"/>
    <property type="molecule type" value="Genomic_DNA"/>
</dbReference>
<feature type="domain" description="PA" evidence="10">
    <location>
        <begin position="418"/>
        <end position="501"/>
    </location>
</feature>
<dbReference type="InterPro" id="IPR003137">
    <property type="entry name" value="PA_domain"/>
</dbReference>
<evidence type="ECO:0000256" key="8">
    <source>
        <dbReference type="PROSITE-ProRule" id="PRU01240"/>
    </source>
</evidence>
<sequence length="519" mass="56937">MVRPPFQSWSPYSNSQFKNTAQLGHVDWTWGETERCSSMNMFRTLINRRAKRSLKTWGLEKAPTWMVWRPSLWSISHRLHTKEQASQLISESSNLKPYIVHVAHPTGSSDDLLSYYQTFLPEESRMICSYHTVFKGFTARLSPEEVKATEKIPGFISARVQDVVSLYTTHSPYFLGLNYNMGPWKEPNYGKGVIIGVIDSGIFPDHPSFSDEGMPPPPAKWKGKCAFNFVAGNNKLIGASDFSIEKGIPFDEMGYGTHVASIATGNFVPGANFFSNANGTALGIAPLAHLAMYKIKTSTYSKIDITKEVGILGAMGAAIKDRVDVISLSVGSLVSDFMDDNIAIGAFQAIEKGIFVCAAAGNEGPDFGTVQNIAPWILIVGASTIDRKIRATVVLGNNLELDGESAFQPMDFTPMQLSLVYLGSTASNQFFILASLANIDVRGKIMLCEMGRKGRIKTGQAIRNAGCTAVIFMNEELEGYSINLNAHFHPVVCVSYTDGLKVKAYIKSTAIPRASISFE</sequence>
<keyword evidence="4" id="KW-0732">Signal</keyword>
<keyword evidence="7" id="KW-0325">Glycoprotein</keyword>
<feature type="domain" description="Peptidase S8/S53" evidence="9">
    <location>
        <begin position="190"/>
        <end position="384"/>
    </location>
</feature>
<dbReference type="GO" id="GO:0006508">
    <property type="term" value="P:proteolysis"/>
    <property type="evidence" value="ECO:0007669"/>
    <property type="project" value="UniProtKB-KW"/>
</dbReference>
<reference evidence="12" key="1">
    <citation type="submission" date="2023-05" db="EMBL/GenBank/DDBJ databases">
        <authorList>
            <person name="Huff M."/>
        </authorList>
    </citation>
    <scope>NUCLEOTIDE SEQUENCE</scope>
</reference>
<evidence type="ECO:0000259" key="11">
    <source>
        <dbReference type="Pfam" id="PF05922"/>
    </source>
</evidence>
<dbReference type="InterPro" id="IPR036852">
    <property type="entry name" value="Peptidase_S8/S53_dom_sf"/>
</dbReference>
<protein>
    <recommendedName>
        <fullName evidence="14">Serine protease</fullName>
    </recommendedName>
</protein>
<dbReference type="InterPro" id="IPR023827">
    <property type="entry name" value="Peptidase_S8_Asp-AS"/>
</dbReference>
<keyword evidence="5" id="KW-0378">Hydrolase</keyword>
<name>A0AAD2AAK2_9LAMI</name>
<evidence type="ECO:0008006" key="14">
    <source>
        <dbReference type="Google" id="ProtNLM"/>
    </source>
</evidence>
<dbReference type="Pfam" id="PF05922">
    <property type="entry name" value="Inhibitor_I9"/>
    <property type="match status" value="1"/>
</dbReference>
<keyword evidence="6" id="KW-0720">Serine protease</keyword>
<dbReference type="AlphaFoldDB" id="A0AAD2AAK2"/>
<evidence type="ECO:0000313" key="13">
    <source>
        <dbReference type="Proteomes" id="UP000834106"/>
    </source>
</evidence>
<dbReference type="InterPro" id="IPR015500">
    <property type="entry name" value="Peptidase_S8_subtilisin-rel"/>
</dbReference>